<gene>
    <name evidence="1" type="ORF">E2C01_102472</name>
</gene>
<evidence type="ECO:0000313" key="1">
    <source>
        <dbReference type="EMBL" id="MPD06649.1"/>
    </source>
</evidence>
<dbReference type="EMBL" id="VSRR010152294">
    <property type="protein sequence ID" value="MPD06649.1"/>
    <property type="molecule type" value="Genomic_DNA"/>
</dbReference>
<reference evidence="1 2" key="1">
    <citation type="submission" date="2019-05" db="EMBL/GenBank/DDBJ databases">
        <title>Another draft genome of Portunus trituberculatus and its Hox gene families provides insights of decapod evolution.</title>
        <authorList>
            <person name="Jeong J.-H."/>
            <person name="Song I."/>
            <person name="Kim S."/>
            <person name="Choi T."/>
            <person name="Kim D."/>
            <person name="Ryu S."/>
            <person name="Kim W."/>
        </authorList>
    </citation>
    <scope>NUCLEOTIDE SEQUENCE [LARGE SCALE GENOMIC DNA]</scope>
    <source>
        <tissue evidence="1">Muscle</tissue>
    </source>
</reference>
<comment type="caution">
    <text evidence="1">The sequence shown here is derived from an EMBL/GenBank/DDBJ whole genome shotgun (WGS) entry which is preliminary data.</text>
</comment>
<proteinExistence type="predicted"/>
<evidence type="ECO:0000313" key="2">
    <source>
        <dbReference type="Proteomes" id="UP000324222"/>
    </source>
</evidence>
<sequence>MVKCTRWT</sequence>
<name>A0A5B7KMX3_PORTR</name>
<keyword evidence="2" id="KW-1185">Reference proteome</keyword>
<organism evidence="1 2">
    <name type="scientific">Portunus trituberculatus</name>
    <name type="common">Swimming crab</name>
    <name type="synonym">Neptunus trituberculatus</name>
    <dbReference type="NCBI Taxonomy" id="210409"/>
    <lineage>
        <taxon>Eukaryota</taxon>
        <taxon>Metazoa</taxon>
        <taxon>Ecdysozoa</taxon>
        <taxon>Arthropoda</taxon>
        <taxon>Crustacea</taxon>
        <taxon>Multicrustacea</taxon>
        <taxon>Malacostraca</taxon>
        <taxon>Eumalacostraca</taxon>
        <taxon>Eucarida</taxon>
        <taxon>Decapoda</taxon>
        <taxon>Pleocyemata</taxon>
        <taxon>Brachyura</taxon>
        <taxon>Eubrachyura</taxon>
        <taxon>Portunoidea</taxon>
        <taxon>Portunidae</taxon>
        <taxon>Portuninae</taxon>
        <taxon>Portunus</taxon>
    </lineage>
</organism>
<accession>A0A5B7KMX3</accession>
<protein>
    <submittedName>
        <fullName evidence="1">Uncharacterized protein</fullName>
    </submittedName>
</protein>
<dbReference type="Proteomes" id="UP000324222">
    <property type="component" value="Unassembled WGS sequence"/>
</dbReference>